<proteinExistence type="predicted"/>
<dbReference type="EMBL" id="BK032577">
    <property type="protein sequence ID" value="DAF48975.1"/>
    <property type="molecule type" value="Genomic_DNA"/>
</dbReference>
<name>A0A8S5SE49_9CAUD</name>
<reference evidence="1" key="1">
    <citation type="journal article" date="2021" name="Proc. Natl. Acad. Sci. U.S.A.">
        <title>A Catalog of Tens of Thousands of Viruses from Human Metagenomes Reveals Hidden Associations with Chronic Diseases.</title>
        <authorList>
            <person name="Tisza M.J."/>
            <person name="Buck C.B."/>
        </authorList>
    </citation>
    <scope>NUCLEOTIDE SEQUENCE</scope>
    <source>
        <strain evidence="1">Ctnpt50</strain>
    </source>
</reference>
<organism evidence="1">
    <name type="scientific">Siphoviridae sp. ctnpt50</name>
    <dbReference type="NCBI Taxonomy" id="2827941"/>
    <lineage>
        <taxon>Viruses</taxon>
        <taxon>Duplodnaviria</taxon>
        <taxon>Heunggongvirae</taxon>
        <taxon>Uroviricota</taxon>
        <taxon>Caudoviricetes</taxon>
    </lineage>
</organism>
<sequence>MSRYIDADRIVYWIRHTSRDGLEDDIRRVAFKDAIERIPTADVQEVKHAKWVHYGEDIQCSNCLHVSDDICFEGDMDSGYYTVLPHYCSNCGAKMDLEDK</sequence>
<evidence type="ECO:0000313" key="1">
    <source>
        <dbReference type="EMBL" id="DAF48975.1"/>
    </source>
</evidence>
<protein>
    <submittedName>
        <fullName evidence="1">DNA polymerase epsilon subunit 2</fullName>
    </submittedName>
</protein>
<accession>A0A8S5SE49</accession>